<proteinExistence type="inferred from homology"/>
<dbReference type="EMBL" id="JAOAOG010000288">
    <property type="protein sequence ID" value="KAJ6232691.1"/>
    <property type="molecule type" value="Genomic_DNA"/>
</dbReference>
<evidence type="ECO:0000313" key="13">
    <source>
        <dbReference type="EMBL" id="KAJ6232691.1"/>
    </source>
</evidence>
<keyword evidence="3 8" id="KW-0560">Oxidoreductase</keyword>
<dbReference type="GO" id="GO:0003842">
    <property type="term" value="F:L-glutamate gamma-semialdehyde dehydrogenase activity"/>
    <property type="evidence" value="ECO:0007669"/>
    <property type="project" value="UniProtKB-UniRule"/>
</dbReference>
<sequence length="548" mass="61624">MNNFARVNIPVPKNEPCFNFAVGSKEASLLRKACQKMRNAAPFEIPLIINGKEYRTGQLQDQLICSDHQSPIARFHKVTTPLIQKAIEGSLKAKEDWMNLPYSDRSAIFLKAADLMSTKYKYELLASTMLGQGKNVWQAEIDVIGEACDFLRFNTYFGQSIYSRQPQINPNHIWNHVEYRPLEGYVVAITPFNFSAIGINLPTAPAIMGNTTIWKPASSAVYSNYLMYKILQEAGLPDGVIQFIPGSGRTMGTQLLDHPDFAGCHFTGSTPVFNKIWLHSAKNMMNLYKNYPRIVGETGGKNFHIYHPTCDVDSGINGMIRAAFEYQGQKCSALSRAYIPRSIWPEFKKKLLDKVSQIKVGQSDDFSVFMTAVIDKSAYKSIKKYIDDAKEDPDCELIFGGKCDSSKGWFIEPTIFVSKDPLNKMMKEEIFGPVLTLHVYEDNEFDDILKIADKTSEYALTGSIYAQDRDIIVKASKQLRYTAGNFYINCKSTGSVVGQQPFGGARASGNNQKAGSVDNLHNWVSPRSTKESFVGLTEWKYPHMEHKN</sequence>
<dbReference type="Pfam" id="PF00171">
    <property type="entry name" value="Aldedh"/>
    <property type="match status" value="1"/>
</dbReference>
<dbReference type="InterPro" id="IPR015590">
    <property type="entry name" value="Aldehyde_DH_dom"/>
</dbReference>
<dbReference type="AlphaFoldDB" id="A0AAV7YUE4"/>
<dbReference type="InterPro" id="IPR016161">
    <property type="entry name" value="Ald_DH/histidinol_DH"/>
</dbReference>
<evidence type="ECO:0000256" key="10">
    <source>
        <dbReference type="RuleBase" id="RU366030"/>
    </source>
</evidence>
<evidence type="ECO:0000259" key="11">
    <source>
        <dbReference type="Pfam" id="PF00171"/>
    </source>
</evidence>
<comment type="catalytic activity">
    <reaction evidence="6 9">
        <text>L-glutamate 5-semialdehyde + NAD(+) + H2O = L-glutamate + NADH + 2 H(+)</text>
        <dbReference type="Rhea" id="RHEA:30235"/>
        <dbReference type="ChEBI" id="CHEBI:15377"/>
        <dbReference type="ChEBI" id="CHEBI:15378"/>
        <dbReference type="ChEBI" id="CHEBI:29985"/>
        <dbReference type="ChEBI" id="CHEBI:57540"/>
        <dbReference type="ChEBI" id="CHEBI:57945"/>
        <dbReference type="ChEBI" id="CHEBI:58066"/>
        <dbReference type="EC" id="1.2.1.88"/>
    </reaction>
</comment>
<protein>
    <recommendedName>
        <fullName evidence="9 10">Multifunctional fusion protein</fullName>
    </recommendedName>
    <domain>
        <recommendedName>
            <fullName evidence="10">Delta-1-pyrroline-5-carboxylate dehydrogenase</fullName>
            <shortName evidence="10">P5C dehydrogenase</shortName>
        </recommendedName>
        <alternativeName>
            <fullName evidence="9">L-glutamate gamma-semialdehyde dehydrogenase</fullName>
        </alternativeName>
    </domain>
    <domain>
        <recommendedName>
            <fullName evidence="9">L-glutamate gamma-semialdehyde dehydrogenase</fullName>
            <ecNumber evidence="9">1.2.1.88</ecNumber>
        </recommendedName>
    </domain>
</protein>
<dbReference type="InterPro" id="IPR005931">
    <property type="entry name" value="P5CDH/ALDH4A1"/>
</dbReference>
<dbReference type="Proteomes" id="UP001146793">
    <property type="component" value="Unassembled WGS sequence"/>
</dbReference>
<dbReference type="CDD" id="cd07123">
    <property type="entry name" value="ALDH_F4-17_P5CDH"/>
    <property type="match status" value="1"/>
</dbReference>
<gene>
    <name evidence="12" type="ORF">M0812_21213</name>
    <name evidence="13" type="ORF">M0813_04496</name>
</gene>
<evidence type="ECO:0000256" key="4">
    <source>
        <dbReference type="ARBA" id="ARBA00023027"/>
    </source>
</evidence>
<keyword evidence="15" id="KW-1185">Reference proteome</keyword>
<dbReference type="NCBIfam" id="TIGR01236">
    <property type="entry name" value="D1pyr5carbox1"/>
    <property type="match status" value="1"/>
</dbReference>
<comment type="pathway">
    <text evidence="1 9">Amino-acid degradation; L-proline degradation into L-glutamate; L-glutamate from L-proline: step 2/2.</text>
</comment>
<dbReference type="InterPro" id="IPR016163">
    <property type="entry name" value="Ald_DH_C"/>
</dbReference>
<dbReference type="InterPro" id="IPR050485">
    <property type="entry name" value="Proline_metab_enzyme"/>
</dbReference>
<feature type="domain" description="Aldehyde dehydrogenase" evidence="11">
    <location>
        <begin position="64"/>
        <end position="525"/>
    </location>
</feature>
<evidence type="ECO:0000256" key="6">
    <source>
        <dbReference type="ARBA" id="ARBA00048142"/>
    </source>
</evidence>
<evidence type="ECO:0000256" key="5">
    <source>
        <dbReference type="ARBA" id="ARBA00023062"/>
    </source>
</evidence>
<evidence type="ECO:0000256" key="8">
    <source>
        <dbReference type="RuleBase" id="RU003345"/>
    </source>
</evidence>
<evidence type="ECO:0000256" key="3">
    <source>
        <dbReference type="ARBA" id="ARBA00023002"/>
    </source>
</evidence>
<reference evidence="13" key="1">
    <citation type="submission" date="2022-08" db="EMBL/GenBank/DDBJ databases">
        <title>Novel sulfate-reducing endosymbionts in the free-living metamonad Anaeramoeba.</title>
        <authorList>
            <person name="Jerlstrom-Hultqvist J."/>
            <person name="Cepicka I."/>
            <person name="Gallot-Lavallee L."/>
            <person name="Salas-Leiva D."/>
            <person name="Curtis B.A."/>
            <person name="Zahonova K."/>
            <person name="Pipaliya S."/>
            <person name="Dacks J."/>
            <person name="Roger A.J."/>
        </authorList>
    </citation>
    <scope>NUCLEOTIDE SEQUENCE</scope>
    <source>
        <strain evidence="13">Schooner1</strain>
    </source>
</reference>
<dbReference type="EC" id="1.2.1.88" evidence="9"/>
<evidence type="ECO:0000256" key="7">
    <source>
        <dbReference type="PROSITE-ProRule" id="PRU10007"/>
    </source>
</evidence>
<dbReference type="SUPFAM" id="SSF53720">
    <property type="entry name" value="ALDH-like"/>
    <property type="match status" value="1"/>
</dbReference>
<evidence type="ECO:0000256" key="9">
    <source>
        <dbReference type="RuleBase" id="RU366016"/>
    </source>
</evidence>
<dbReference type="PROSITE" id="PS00070">
    <property type="entry name" value="ALDEHYDE_DEHYDR_CYS"/>
    <property type="match status" value="1"/>
</dbReference>
<reference evidence="12" key="2">
    <citation type="submission" date="2022-08" db="EMBL/GenBank/DDBJ databases">
        <title>Novel sulphate-reducing endosymbionts in the free-living metamonad Anaeramoeba.</title>
        <authorList>
            <person name="Jerlstrom-Hultqvist J."/>
            <person name="Cepicka I."/>
            <person name="Gallot-Lavallee L."/>
            <person name="Salas-Leiva D."/>
            <person name="Curtis B.A."/>
            <person name="Zahonova K."/>
            <person name="Pipaliya S."/>
            <person name="Dacks J."/>
            <person name="Roger A.J."/>
        </authorList>
    </citation>
    <scope>NUCLEOTIDE SEQUENCE</scope>
    <source>
        <strain evidence="12">Busselton2</strain>
    </source>
</reference>
<dbReference type="InterPro" id="IPR016162">
    <property type="entry name" value="Ald_DH_N"/>
</dbReference>
<dbReference type="GO" id="GO:0010133">
    <property type="term" value="P:L-proline catabolic process to L-glutamate"/>
    <property type="evidence" value="ECO:0007669"/>
    <property type="project" value="UniProtKB-UniRule"/>
</dbReference>
<dbReference type="InterPro" id="IPR016160">
    <property type="entry name" value="Ald_DH_CS_CYS"/>
</dbReference>
<dbReference type="PROSITE" id="PS00687">
    <property type="entry name" value="ALDEHYDE_DEHYDR_GLU"/>
    <property type="match status" value="1"/>
</dbReference>
<dbReference type="FunFam" id="3.40.309.10:FF:000005">
    <property type="entry name" value="1-pyrroline-5-carboxylate dehydrogenase 1"/>
    <property type="match status" value="1"/>
</dbReference>
<dbReference type="PANTHER" id="PTHR42862">
    <property type="entry name" value="DELTA-1-PYRROLINE-5-CARBOXYLATE DEHYDROGENASE 1, ISOFORM A-RELATED"/>
    <property type="match status" value="1"/>
</dbReference>
<dbReference type="EMBL" id="JANTQA010000047">
    <property type="protein sequence ID" value="KAJ3432281.1"/>
    <property type="molecule type" value="Genomic_DNA"/>
</dbReference>
<dbReference type="Gene3D" id="3.40.309.10">
    <property type="entry name" value="Aldehyde Dehydrogenase, Chain A, domain 2"/>
    <property type="match status" value="1"/>
</dbReference>
<dbReference type="PANTHER" id="PTHR42862:SF1">
    <property type="entry name" value="DELTA-1-PYRROLINE-5-CARBOXYLATE DEHYDROGENASE 2, ISOFORM A-RELATED"/>
    <property type="match status" value="1"/>
</dbReference>
<evidence type="ECO:0000313" key="15">
    <source>
        <dbReference type="Proteomes" id="UP001150062"/>
    </source>
</evidence>
<dbReference type="Gene3D" id="3.40.605.10">
    <property type="entry name" value="Aldehyde Dehydrogenase, Chain A, domain 1"/>
    <property type="match status" value="1"/>
</dbReference>
<keyword evidence="5 9" id="KW-0642">Proline metabolism</keyword>
<dbReference type="GO" id="GO:0005759">
    <property type="term" value="C:mitochondrial matrix"/>
    <property type="evidence" value="ECO:0007669"/>
    <property type="project" value="TreeGrafter"/>
</dbReference>
<keyword evidence="4 9" id="KW-0520">NAD</keyword>
<feature type="active site" evidence="7">
    <location>
        <position position="297"/>
    </location>
</feature>
<dbReference type="FunFam" id="3.40.605.10:FF:000006">
    <property type="entry name" value="1-pyrroline-5-carboxylate dehydrogenase"/>
    <property type="match status" value="1"/>
</dbReference>
<name>A0AAV7YUE4_9EUKA</name>
<evidence type="ECO:0000256" key="2">
    <source>
        <dbReference type="ARBA" id="ARBA00009986"/>
    </source>
</evidence>
<evidence type="ECO:0000313" key="12">
    <source>
        <dbReference type="EMBL" id="KAJ3432281.1"/>
    </source>
</evidence>
<comment type="caution">
    <text evidence="12">The sequence shown here is derived from an EMBL/GenBank/DDBJ whole genome shotgun (WGS) entry which is preliminary data.</text>
</comment>
<evidence type="ECO:0000313" key="14">
    <source>
        <dbReference type="Proteomes" id="UP001146793"/>
    </source>
</evidence>
<comment type="similarity">
    <text evidence="2 8">Belongs to the aldehyde dehydrogenase family.</text>
</comment>
<accession>A0AAV7YUE4</accession>
<evidence type="ECO:0000256" key="1">
    <source>
        <dbReference type="ARBA" id="ARBA00004786"/>
    </source>
</evidence>
<organism evidence="12 14">
    <name type="scientific">Anaeramoeba flamelloides</name>
    <dbReference type="NCBI Taxonomy" id="1746091"/>
    <lineage>
        <taxon>Eukaryota</taxon>
        <taxon>Metamonada</taxon>
        <taxon>Anaeramoebidae</taxon>
        <taxon>Anaeramoeba</taxon>
    </lineage>
</organism>
<dbReference type="Proteomes" id="UP001150062">
    <property type="component" value="Unassembled WGS sequence"/>
</dbReference>
<dbReference type="InterPro" id="IPR029510">
    <property type="entry name" value="Ald_DH_CS_GLU"/>
</dbReference>